<keyword evidence="2" id="KW-1185">Reference proteome</keyword>
<evidence type="ECO:0008006" key="3">
    <source>
        <dbReference type="Google" id="ProtNLM"/>
    </source>
</evidence>
<dbReference type="EMBL" id="MCGE01000009">
    <property type="protein sequence ID" value="ORZ18088.1"/>
    <property type="molecule type" value="Genomic_DNA"/>
</dbReference>
<comment type="caution">
    <text evidence="1">The sequence shown here is derived from an EMBL/GenBank/DDBJ whole genome shotgun (WGS) entry which is preliminary data.</text>
</comment>
<evidence type="ECO:0000313" key="1">
    <source>
        <dbReference type="EMBL" id="ORZ18088.1"/>
    </source>
</evidence>
<dbReference type="AlphaFoldDB" id="A0A1X2IKK3"/>
<evidence type="ECO:0000313" key="2">
    <source>
        <dbReference type="Proteomes" id="UP000193560"/>
    </source>
</evidence>
<organism evidence="1 2">
    <name type="scientific">Absidia repens</name>
    <dbReference type="NCBI Taxonomy" id="90262"/>
    <lineage>
        <taxon>Eukaryota</taxon>
        <taxon>Fungi</taxon>
        <taxon>Fungi incertae sedis</taxon>
        <taxon>Mucoromycota</taxon>
        <taxon>Mucoromycotina</taxon>
        <taxon>Mucoromycetes</taxon>
        <taxon>Mucorales</taxon>
        <taxon>Cunninghamellaceae</taxon>
        <taxon>Absidia</taxon>
    </lineage>
</organism>
<dbReference type="STRING" id="90262.A0A1X2IKK3"/>
<sequence length="260" mass="29803">MEKRSSISLCNLFSGNGLTLHRALPKGCFVLYRSTSSSSHRDLRKKKKMPRISRHLNANSKVKVSARFLRKTDAPDRLTGLYDFNSPRCRRTIARYTNEEQKVVYKVVLDVLPDKVYTLLGNSIKYVGAVDIANNRRDNLNNFHDIMKSYRWEIQTLAFFLGIAEVNAFSAYKKCHRHGASIKHNASKYKLAEGRLKFVTDQRKAERQMQQSSAMNFHKSVKLGKLASGNNIRRKCSTCSTKTEFASICTTDIPLRVECW</sequence>
<gene>
    <name evidence="1" type="ORF">BCR42DRAFT_436839</name>
</gene>
<protein>
    <recommendedName>
        <fullName evidence="3">PiggyBac transposable element-derived protein domain-containing protein</fullName>
    </recommendedName>
</protein>
<accession>A0A1X2IKK3</accession>
<proteinExistence type="predicted"/>
<name>A0A1X2IKK3_9FUNG</name>
<dbReference type="OrthoDB" id="2282414at2759"/>
<reference evidence="1 2" key="1">
    <citation type="submission" date="2016-07" db="EMBL/GenBank/DDBJ databases">
        <title>Pervasive Adenine N6-methylation of Active Genes in Fungi.</title>
        <authorList>
            <consortium name="DOE Joint Genome Institute"/>
            <person name="Mondo S.J."/>
            <person name="Dannebaum R.O."/>
            <person name="Kuo R.C."/>
            <person name="Labutti K."/>
            <person name="Haridas S."/>
            <person name="Kuo A."/>
            <person name="Salamov A."/>
            <person name="Ahrendt S.R."/>
            <person name="Lipzen A."/>
            <person name="Sullivan W."/>
            <person name="Andreopoulos W.B."/>
            <person name="Clum A."/>
            <person name="Lindquist E."/>
            <person name="Daum C."/>
            <person name="Ramamoorthy G.K."/>
            <person name="Gryganskyi A."/>
            <person name="Culley D."/>
            <person name="Magnuson J.K."/>
            <person name="James T.Y."/>
            <person name="O'Malley M.A."/>
            <person name="Stajich J.E."/>
            <person name="Spatafora J.W."/>
            <person name="Visel A."/>
            <person name="Grigoriev I.V."/>
        </authorList>
    </citation>
    <scope>NUCLEOTIDE SEQUENCE [LARGE SCALE GENOMIC DNA]</scope>
    <source>
        <strain evidence="1 2">NRRL 1336</strain>
    </source>
</reference>
<dbReference type="Proteomes" id="UP000193560">
    <property type="component" value="Unassembled WGS sequence"/>
</dbReference>